<comment type="caution">
    <text evidence="2">The sequence shown here is derived from an EMBL/GenBank/DDBJ whole genome shotgun (WGS) entry which is preliminary data.</text>
</comment>
<keyword evidence="3" id="KW-1185">Reference proteome</keyword>
<dbReference type="PANTHER" id="PTHR20371:SF1">
    <property type="entry name" value="ENOLASE-PHOSPHATASE E1"/>
    <property type="match status" value="1"/>
</dbReference>
<dbReference type="Proteomes" id="UP001142055">
    <property type="component" value="Chromosome 1"/>
</dbReference>
<dbReference type="InterPro" id="IPR036412">
    <property type="entry name" value="HAD-like_sf"/>
</dbReference>
<reference evidence="2" key="1">
    <citation type="submission" date="2022-12" db="EMBL/GenBank/DDBJ databases">
        <title>Genome assemblies of Blomia tropicalis.</title>
        <authorList>
            <person name="Cui Y."/>
        </authorList>
    </citation>
    <scope>NUCLEOTIDE SEQUENCE</scope>
    <source>
        <tissue evidence="2">Adult mites</tissue>
    </source>
</reference>
<dbReference type="OMA" id="HYWRFEE"/>
<accession>A0A9Q0MGD0</accession>
<evidence type="ECO:0000313" key="2">
    <source>
        <dbReference type="EMBL" id="KAJ6223070.1"/>
    </source>
</evidence>
<protein>
    <recommendedName>
        <fullName evidence="4">Enolase-phosphatase E1</fullName>
    </recommendedName>
</protein>
<dbReference type="OrthoDB" id="6492594at2759"/>
<name>A0A9Q0MGD0_BLOTA</name>
<dbReference type="PANTHER" id="PTHR20371">
    <property type="entry name" value="ENOLASE-PHOSPHATASE E1"/>
    <property type="match status" value="1"/>
</dbReference>
<dbReference type="InterPro" id="IPR023214">
    <property type="entry name" value="HAD_sf"/>
</dbReference>
<proteinExistence type="predicted"/>
<dbReference type="SUPFAM" id="SSF56784">
    <property type="entry name" value="HAD-like"/>
    <property type="match status" value="1"/>
</dbReference>
<dbReference type="Gene3D" id="3.40.50.1000">
    <property type="entry name" value="HAD superfamily/HAD-like"/>
    <property type="match status" value="1"/>
</dbReference>
<dbReference type="EMBL" id="JAPWDV010000001">
    <property type="protein sequence ID" value="KAJ6223070.1"/>
    <property type="molecule type" value="Genomic_DNA"/>
</dbReference>
<evidence type="ECO:0000256" key="1">
    <source>
        <dbReference type="SAM" id="MobiDB-lite"/>
    </source>
</evidence>
<evidence type="ECO:0008006" key="4">
    <source>
        <dbReference type="Google" id="ProtNLM"/>
    </source>
</evidence>
<gene>
    <name evidence="2" type="ORF">RDWZM_001615</name>
</gene>
<dbReference type="GO" id="GO:0043874">
    <property type="term" value="F:acireductone synthase activity"/>
    <property type="evidence" value="ECO:0007669"/>
    <property type="project" value="TreeGrafter"/>
</dbReference>
<dbReference type="GO" id="GO:0019509">
    <property type="term" value="P:L-methionine salvage from methylthioadenosine"/>
    <property type="evidence" value="ECO:0007669"/>
    <property type="project" value="TreeGrafter"/>
</dbReference>
<organism evidence="2 3">
    <name type="scientific">Blomia tropicalis</name>
    <name type="common">Mite</name>
    <dbReference type="NCBI Taxonomy" id="40697"/>
    <lineage>
        <taxon>Eukaryota</taxon>
        <taxon>Metazoa</taxon>
        <taxon>Ecdysozoa</taxon>
        <taxon>Arthropoda</taxon>
        <taxon>Chelicerata</taxon>
        <taxon>Arachnida</taxon>
        <taxon>Acari</taxon>
        <taxon>Acariformes</taxon>
        <taxon>Sarcoptiformes</taxon>
        <taxon>Astigmata</taxon>
        <taxon>Glycyphagoidea</taxon>
        <taxon>Echimyopodidae</taxon>
        <taxon>Blomia</taxon>
    </lineage>
</organism>
<feature type="region of interest" description="Disordered" evidence="1">
    <location>
        <begin position="1"/>
        <end position="23"/>
    </location>
</feature>
<evidence type="ECO:0000313" key="3">
    <source>
        <dbReference type="Proteomes" id="UP001142055"/>
    </source>
</evidence>
<dbReference type="AlphaFoldDB" id="A0A9Q0MGD0"/>
<sequence length="363" mass="40609">MNDEKQQQPLESNKSESVKSCDLVQTEQSTGFVRSTPGVETSALMATTAAASGQEEYNNSQTKQCAKYQPSVSGGFDAVVQEERKQRKQMFGPNVQRIIKPSNILIDIYGVISSWSFASDLKVYALDTMSSYLRDNWDSKFLKTMMTRLREQVTIDREAGIDVPNIAPDSATREDQIETASASIRWQMKNKHNTTKSQMGHLCANLWSQAYETGKLKTHAYPEVADAFHYWRFEEFIKIYSYASGSPDGQRLFLRSSVLGDLNRYVANALNASGGYKFDSDKFRSVASALRESHLPNLIYITDCPKKAKNAIKAGLRSIVVNRTGKSVGKYEPNNTEGLIVVTNLSDIQFIDDPNATPHMNCC</sequence>